<dbReference type="InterPro" id="IPR036390">
    <property type="entry name" value="WH_DNA-bd_sf"/>
</dbReference>
<dbReference type="Gene3D" id="1.10.10.10">
    <property type="entry name" value="Winged helix-like DNA-binding domain superfamily/Winged helix DNA-binding domain"/>
    <property type="match status" value="1"/>
</dbReference>
<name>A0ABD5RS56_9EURY</name>
<organism evidence="2 3">
    <name type="scientific">Halomarina salina</name>
    <dbReference type="NCBI Taxonomy" id="1872699"/>
    <lineage>
        <taxon>Archaea</taxon>
        <taxon>Methanobacteriati</taxon>
        <taxon>Methanobacteriota</taxon>
        <taxon>Stenosarchaea group</taxon>
        <taxon>Halobacteria</taxon>
        <taxon>Halobacteriales</taxon>
        <taxon>Natronomonadaceae</taxon>
        <taxon>Halomarina</taxon>
    </lineage>
</organism>
<dbReference type="Gene3D" id="3.30.870.10">
    <property type="entry name" value="Endonuclease Chain A"/>
    <property type="match status" value="1"/>
</dbReference>
<keyword evidence="3" id="KW-1185">Reference proteome</keyword>
<dbReference type="SUPFAM" id="SSF46785">
    <property type="entry name" value="Winged helix' DNA-binding domain"/>
    <property type="match status" value="1"/>
</dbReference>
<sequence length="281" mass="31503">MSETDVFDRLGLTEYEQTALVELMTLGRTTAPNLAEAAGIPKARVYGVLDSLADEGYVKIIPGRPKHYQPHDPASILDRAKENRRQELESFVQDVDADREAFLDEFQPRFEAAGEDITATEELFYVVDVGDPSERETRRIYREASDRICILSKGFEYFDTVEPALLDALDRGVEVQVLLLHPDLLSTDERGRQAAVVDRLADHDVAVRYSTEQLPWRGTFADPTFSYEGGEAILLVQEDDVPNHLRQAAITENGAFVAGLGRFFDLTWQYESEGAAVRDGT</sequence>
<dbReference type="InterPro" id="IPR051797">
    <property type="entry name" value="TrmB-like"/>
</dbReference>
<evidence type="ECO:0000313" key="3">
    <source>
        <dbReference type="Proteomes" id="UP001596099"/>
    </source>
</evidence>
<dbReference type="EMBL" id="JBHSQH010000001">
    <property type="protein sequence ID" value="MFC5973306.1"/>
    <property type="molecule type" value="Genomic_DNA"/>
</dbReference>
<dbReference type="RefSeq" id="WP_247417702.1">
    <property type="nucleotide sequence ID" value="NZ_JALLGW010000001.1"/>
</dbReference>
<proteinExistence type="predicted"/>
<feature type="domain" description="Transcription regulator TrmB N-terminal" evidence="1">
    <location>
        <begin position="9"/>
        <end position="73"/>
    </location>
</feature>
<dbReference type="PANTHER" id="PTHR34293">
    <property type="entry name" value="HTH-TYPE TRANSCRIPTIONAL REGULATOR TRMBL2"/>
    <property type="match status" value="1"/>
</dbReference>
<comment type="caution">
    <text evidence="2">The sequence shown here is derived from an EMBL/GenBank/DDBJ whole genome shotgun (WGS) entry which is preliminary data.</text>
</comment>
<dbReference type="AlphaFoldDB" id="A0ABD5RS56"/>
<dbReference type="InterPro" id="IPR002831">
    <property type="entry name" value="Tscrpt_reg_TrmB_N"/>
</dbReference>
<protein>
    <submittedName>
        <fullName evidence="2">TrmB family transcriptional regulator</fullName>
    </submittedName>
</protein>
<dbReference type="InterPro" id="IPR036388">
    <property type="entry name" value="WH-like_DNA-bd_sf"/>
</dbReference>
<dbReference type="Proteomes" id="UP001596099">
    <property type="component" value="Unassembled WGS sequence"/>
</dbReference>
<reference evidence="2 3" key="1">
    <citation type="journal article" date="2019" name="Int. J. Syst. Evol. Microbiol.">
        <title>The Global Catalogue of Microorganisms (GCM) 10K type strain sequencing project: providing services to taxonomists for standard genome sequencing and annotation.</title>
        <authorList>
            <consortium name="The Broad Institute Genomics Platform"/>
            <consortium name="The Broad Institute Genome Sequencing Center for Infectious Disease"/>
            <person name="Wu L."/>
            <person name="Ma J."/>
        </authorList>
    </citation>
    <scope>NUCLEOTIDE SEQUENCE [LARGE SCALE GENOMIC DNA]</scope>
    <source>
        <strain evidence="2 3">CGMCC 1.12543</strain>
    </source>
</reference>
<evidence type="ECO:0000259" key="1">
    <source>
        <dbReference type="Pfam" id="PF01978"/>
    </source>
</evidence>
<dbReference type="PANTHER" id="PTHR34293:SF1">
    <property type="entry name" value="HTH-TYPE TRANSCRIPTIONAL REGULATOR TRMBL2"/>
    <property type="match status" value="1"/>
</dbReference>
<gene>
    <name evidence="2" type="ORF">ACFPYI_18405</name>
</gene>
<evidence type="ECO:0000313" key="2">
    <source>
        <dbReference type="EMBL" id="MFC5973306.1"/>
    </source>
</evidence>
<accession>A0ABD5RS56</accession>
<dbReference type="Pfam" id="PF01978">
    <property type="entry name" value="TrmB"/>
    <property type="match status" value="1"/>
</dbReference>